<feature type="transmembrane region" description="Helical" evidence="2">
    <location>
        <begin position="160"/>
        <end position="177"/>
    </location>
</feature>
<feature type="transmembrane region" description="Helical" evidence="2">
    <location>
        <begin position="197"/>
        <end position="216"/>
    </location>
</feature>
<keyword evidence="2" id="KW-0812">Transmembrane</keyword>
<evidence type="ECO:0000313" key="3">
    <source>
        <dbReference type="EMBL" id="EDK38681.2"/>
    </source>
</evidence>
<evidence type="ECO:0000256" key="1">
    <source>
        <dbReference type="SAM" id="MobiDB-lite"/>
    </source>
</evidence>
<keyword evidence="4" id="KW-1185">Reference proteome</keyword>
<dbReference type="InParanoid" id="A5DHM8"/>
<feature type="compositionally biased region" description="Polar residues" evidence="1">
    <location>
        <begin position="1"/>
        <end position="20"/>
    </location>
</feature>
<accession>A5DHM8</accession>
<organism evidence="3 4">
    <name type="scientific">Meyerozyma guilliermondii (strain ATCC 6260 / CBS 566 / DSM 6381 / JCM 1539 / NBRC 10279 / NRRL Y-324)</name>
    <name type="common">Yeast</name>
    <name type="synonym">Candida guilliermondii</name>
    <dbReference type="NCBI Taxonomy" id="294746"/>
    <lineage>
        <taxon>Eukaryota</taxon>
        <taxon>Fungi</taxon>
        <taxon>Dikarya</taxon>
        <taxon>Ascomycota</taxon>
        <taxon>Saccharomycotina</taxon>
        <taxon>Pichiomycetes</taxon>
        <taxon>Debaryomycetaceae</taxon>
        <taxon>Meyerozyma</taxon>
    </lineage>
</organism>
<dbReference type="VEuPathDB" id="FungiDB:PGUG_02779"/>
<protein>
    <submittedName>
        <fullName evidence="3">Uncharacterized protein</fullName>
    </submittedName>
</protein>
<evidence type="ECO:0000313" key="4">
    <source>
        <dbReference type="Proteomes" id="UP000001997"/>
    </source>
</evidence>
<reference evidence="3 4" key="1">
    <citation type="journal article" date="2009" name="Nature">
        <title>Evolution of pathogenicity and sexual reproduction in eight Candida genomes.</title>
        <authorList>
            <person name="Butler G."/>
            <person name="Rasmussen M.D."/>
            <person name="Lin M.F."/>
            <person name="Santos M.A."/>
            <person name="Sakthikumar S."/>
            <person name="Munro C.A."/>
            <person name="Rheinbay E."/>
            <person name="Grabherr M."/>
            <person name="Forche A."/>
            <person name="Reedy J.L."/>
            <person name="Agrafioti I."/>
            <person name="Arnaud M.B."/>
            <person name="Bates S."/>
            <person name="Brown A.J."/>
            <person name="Brunke S."/>
            <person name="Costanzo M.C."/>
            <person name="Fitzpatrick D.A."/>
            <person name="de Groot P.W."/>
            <person name="Harris D."/>
            <person name="Hoyer L.L."/>
            <person name="Hube B."/>
            <person name="Klis F.M."/>
            <person name="Kodira C."/>
            <person name="Lennard N."/>
            <person name="Logue M.E."/>
            <person name="Martin R."/>
            <person name="Neiman A.M."/>
            <person name="Nikolaou E."/>
            <person name="Quail M.A."/>
            <person name="Quinn J."/>
            <person name="Santos M.C."/>
            <person name="Schmitzberger F.F."/>
            <person name="Sherlock G."/>
            <person name="Shah P."/>
            <person name="Silverstein K.A."/>
            <person name="Skrzypek M.S."/>
            <person name="Soll D."/>
            <person name="Staggs R."/>
            <person name="Stansfield I."/>
            <person name="Stumpf M.P."/>
            <person name="Sudbery P.E."/>
            <person name="Srikantha T."/>
            <person name="Zeng Q."/>
            <person name="Berman J."/>
            <person name="Berriman M."/>
            <person name="Heitman J."/>
            <person name="Gow N.A."/>
            <person name="Lorenz M.C."/>
            <person name="Birren B.W."/>
            <person name="Kellis M."/>
            <person name="Cuomo C.A."/>
        </authorList>
    </citation>
    <scope>NUCLEOTIDE SEQUENCE [LARGE SCALE GENOMIC DNA]</scope>
    <source>
        <strain evidence="4">ATCC 6260 / CBS 566 / DSM 6381 / JCM 1539 / NBRC 10279 / NRRL Y-324</strain>
    </source>
</reference>
<sequence>MTTPQVQGMTPPQAEESNPLQFEGMTPQQMEERIRQLERELSQVRETPQGNDSTQGEVIRQQSEMIARLNEMTRRQGEMITRLNETTRQQGEVIARLNEETRQQAEMIARLNEANSQQREVITPRIATRPRISETWMRAREFAVAFLCLSRLVFSTDAEINISIYLWIGFALVYVWLIKNRILSVYASYQHKAPLKYSLSSASACFGTCLLAFYFYRQSQNLTISQILHLCVLAINGSMLETVSHHNLLVNGVTRDGLKLWTTVH</sequence>
<dbReference type="HOGENOM" id="CLU_1200226_0_0_1"/>
<dbReference type="AlphaFoldDB" id="A5DHM8"/>
<dbReference type="RefSeq" id="XP_001485050.2">
    <property type="nucleotide sequence ID" value="XM_001485000.1"/>
</dbReference>
<dbReference type="GeneID" id="5127326"/>
<proteinExistence type="predicted"/>
<dbReference type="KEGG" id="pgu:PGUG_02779"/>
<keyword evidence="2" id="KW-0472">Membrane</keyword>
<evidence type="ECO:0000256" key="2">
    <source>
        <dbReference type="SAM" id="Phobius"/>
    </source>
</evidence>
<dbReference type="EMBL" id="CH408157">
    <property type="protein sequence ID" value="EDK38681.2"/>
    <property type="molecule type" value="Genomic_DNA"/>
</dbReference>
<dbReference type="Proteomes" id="UP000001997">
    <property type="component" value="Unassembled WGS sequence"/>
</dbReference>
<keyword evidence="2" id="KW-1133">Transmembrane helix</keyword>
<gene>
    <name evidence="3" type="ORF">PGUG_02779</name>
</gene>
<name>A5DHM8_PICGU</name>
<feature type="region of interest" description="Disordered" evidence="1">
    <location>
        <begin position="1"/>
        <end position="32"/>
    </location>
</feature>